<proteinExistence type="predicted"/>
<keyword evidence="3" id="KW-1185">Reference proteome</keyword>
<feature type="transmembrane region" description="Helical" evidence="1">
    <location>
        <begin position="236"/>
        <end position="255"/>
    </location>
</feature>
<feature type="transmembrane region" description="Helical" evidence="1">
    <location>
        <begin position="119"/>
        <end position="135"/>
    </location>
</feature>
<feature type="transmembrane region" description="Helical" evidence="1">
    <location>
        <begin position="335"/>
        <end position="352"/>
    </location>
</feature>
<dbReference type="Proteomes" id="UP000253383">
    <property type="component" value="Unassembled WGS sequence"/>
</dbReference>
<comment type="caution">
    <text evidence="2">The sequence shown here is derived from an EMBL/GenBank/DDBJ whole genome shotgun (WGS) entry which is preliminary data.</text>
</comment>
<name>A0A368JXY3_9BACT</name>
<feature type="transmembrane region" description="Helical" evidence="1">
    <location>
        <begin position="6"/>
        <end position="26"/>
    </location>
</feature>
<evidence type="ECO:0000313" key="3">
    <source>
        <dbReference type="Proteomes" id="UP000253383"/>
    </source>
</evidence>
<dbReference type="EMBL" id="QOWE01000001">
    <property type="protein sequence ID" value="RCR71493.1"/>
    <property type="molecule type" value="Genomic_DNA"/>
</dbReference>
<feature type="transmembrane region" description="Helical" evidence="1">
    <location>
        <begin position="305"/>
        <end position="323"/>
    </location>
</feature>
<dbReference type="AlphaFoldDB" id="A0A368JXY3"/>
<evidence type="ECO:0000256" key="1">
    <source>
        <dbReference type="SAM" id="Phobius"/>
    </source>
</evidence>
<dbReference type="RefSeq" id="WP_114404025.1">
    <property type="nucleotide sequence ID" value="NZ_QOWE01000001.1"/>
</dbReference>
<organism evidence="2 3">
    <name type="scientific">Larkinella punicea</name>
    <dbReference type="NCBI Taxonomy" id="2315727"/>
    <lineage>
        <taxon>Bacteria</taxon>
        <taxon>Pseudomonadati</taxon>
        <taxon>Bacteroidota</taxon>
        <taxon>Cytophagia</taxon>
        <taxon>Cytophagales</taxon>
        <taxon>Spirosomataceae</taxon>
        <taxon>Larkinella</taxon>
    </lineage>
</organism>
<keyword evidence="1" id="KW-0812">Transmembrane</keyword>
<keyword evidence="1" id="KW-1133">Transmembrane helix</keyword>
<accession>A0A368JXY3</accession>
<keyword evidence="1" id="KW-0472">Membrane</keyword>
<sequence>MENLLYSLPFRLFGIFLLMGWSLLLGWKARSPDSRPRLSGRSILGLSFVLFIGIRLLYAPDREQNVDTSTWIATALTVGKAENPLSTLLNYSDGRPLAVLPLAIAELVGIPLDYRLTDFMGVLLWCLTLWLFWRILKKYLAEETAVVLVWLPILIISTVFNHDFASYNTEIMGNLWLITGLFWILNLSLRSMGSVLALGFWLGCLPFVKFQTVPMGLVLGLFTAWKLYRTRRFTSVPVLVGAALLPVLLLTLYYFSQNDLESFWGDYFSNYFVYSYTTQYSALSTGDRFSPVRIVRYLFHSQQLTLFWVGVFGGGLLGVWHLVRRPVFRSTDQMERLWLGTVWLVASFYAALQAGNNYTHYLLFLVFPGLFLLAVLYEIQGVATNWKWIGISLGLVVVQASVNGFFRKPLPIHPGEPLFQAVSAEIKQRSQPDDGLVVWGYVDRLYVYTRRPMGYRASDTFWVYYPTSTQPFRMKEFLADMERNKPLLFVDAMTPRISMFADDAFEFENFPAIKTYIDRQYQLVKTIEDVRIFERKKKERNKL</sequence>
<dbReference type="OrthoDB" id="935889at2"/>
<feature type="transmembrane region" description="Helical" evidence="1">
    <location>
        <begin position="147"/>
        <end position="164"/>
    </location>
</feature>
<protein>
    <recommendedName>
        <fullName evidence="4">Glycosyltransferase RgtA/B/C/D-like domain-containing protein</fullName>
    </recommendedName>
</protein>
<evidence type="ECO:0000313" key="2">
    <source>
        <dbReference type="EMBL" id="RCR71493.1"/>
    </source>
</evidence>
<feature type="transmembrane region" description="Helical" evidence="1">
    <location>
        <begin position="38"/>
        <end position="58"/>
    </location>
</feature>
<reference evidence="2 3" key="1">
    <citation type="submission" date="2018-07" db="EMBL/GenBank/DDBJ databases">
        <title>Genome analysis of Larkinella rosea.</title>
        <authorList>
            <person name="Zhou Z."/>
            <person name="Wang G."/>
        </authorList>
    </citation>
    <scope>NUCLEOTIDE SEQUENCE [LARGE SCALE GENOMIC DNA]</scope>
    <source>
        <strain evidence="3">zzj9</strain>
    </source>
</reference>
<evidence type="ECO:0008006" key="4">
    <source>
        <dbReference type="Google" id="ProtNLM"/>
    </source>
</evidence>
<gene>
    <name evidence="2" type="ORF">DUE52_00745</name>
</gene>
<feature type="transmembrane region" description="Helical" evidence="1">
    <location>
        <begin position="358"/>
        <end position="376"/>
    </location>
</feature>